<accession>A0AAD4L3P0</accession>
<name>A0AAD4L3P0_9EURO</name>
<reference evidence="1" key="1">
    <citation type="submission" date="2021-12" db="EMBL/GenBank/DDBJ databases">
        <title>Convergent genome expansion in fungi linked to evolution of root-endophyte symbiosis.</title>
        <authorList>
            <consortium name="DOE Joint Genome Institute"/>
            <person name="Ke Y.-H."/>
            <person name="Bonito G."/>
            <person name="Liao H.-L."/>
            <person name="Looney B."/>
            <person name="Rojas-Flechas A."/>
            <person name="Nash J."/>
            <person name="Hameed K."/>
            <person name="Schadt C."/>
            <person name="Martin F."/>
            <person name="Crous P.W."/>
            <person name="Miettinen O."/>
            <person name="Magnuson J.K."/>
            <person name="Labbe J."/>
            <person name="Jacobson D."/>
            <person name="Doktycz M.J."/>
            <person name="Veneault-Fourrey C."/>
            <person name="Kuo A."/>
            <person name="Mondo S."/>
            <person name="Calhoun S."/>
            <person name="Riley R."/>
            <person name="Ohm R."/>
            <person name="LaButti K."/>
            <person name="Andreopoulos B."/>
            <person name="Pangilinan J."/>
            <person name="Nolan M."/>
            <person name="Tritt A."/>
            <person name="Clum A."/>
            <person name="Lipzen A."/>
            <person name="Daum C."/>
            <person name="Barry K."/>
            <person name="Grigoriev I.V."/>
            <person name="Vilgalys R."/>
        </authorList>
    </citation>
    <scope>NUCLEOTIDE SEQUENCE</scope>
    <source>
        <strain evidence="1">PMI_201</strain>
    </source>
</reference>
<dbReference type="AlphaFoldDB" id="A0AAD4L3P0"/>
<dbReference type="EMBL" id="JAJTJA010000001">
    <property type="protein sequence ID" value="KAH8705996.1"/>
    <property type="molecule type" value="Genomic_DNA"/>
</dbReference>
<sequence length="156" mass="17404">MPSSTIVDYVESKIPSSSILDQPYINVYNVRSLDSAFKVWQNVRGPLHQLIASVLDRNSSCIAIDLMKYVGQDPFLADATLLLLFPTTASAEHWPALEIAATNLVQEKAEDLEHYEKIKVVIRSVDLSLSAIIHTKQALDKAVGIQYDSFWLSKLS</sequence>
<dbReference type="RefSeq" id="XP_046078617.1">
    <property type="nucleotide sequence ID" value="XM_046221962.1"/>
</dbReference>
<evidence type="ECO:0000313" key="1">
    <source>
        <dbReference type="EMBL" id="KAH8705996.1"/>
    </source>
</evidence>
<protein>
    <submittedName>
        <fullName evidence="1">Uncharacterized protein</fullName>
    </submittedName>
</protein>
<gene>
    <name evidence="1" type="ORF">BGW36DRAFT_457331</name>
</gene>
<proteinExistence type="predicted"/>
<keyword evidence="2" id="KW-1185">Reference proteome</keyword>
<comment type="caution">
    <text evidence="1">The sequence shown here is derived from an EMBL/GenBank/DDBJ whole genome shotgun (WGS) entry which is preliminary data.</text>
</comment>
<organism evidence="1 2">
    <name type="scientific">Talaromyces proteolyticus</name>
    <dbReference type="NCBI Taxonomy" id="1131652"/>
    <lineage>
        <taxon>Eukaryota</taxon>
        <taxon>Fungi</taxon>
        <taxon>Dikarya</taxon>
        <taxon>Ascomycota</taxon>
        <taxon>Pezizomycotina</taxon>
        <taxon>Eurotiomycetes</taxon>
        <taxon>Eurotiomycetidae</taxon>
        <taxon>Eurotiales</taxon>
        <taxon>Trichocomaceae</taxon>
        <taxon>Talaromyces</taxon>
        <taxon>Talaromyces sect. Bacilispori</taxon>
    </lineage>
</organism>
<evidence type="ECO:0000313" key="2">
    <source>
        <dbReference type="Proteomes" id="UP001201262"/>
    </source>
</evidence>
<dbReference type="GeneID" id="70252249"/>
<dbReference type="Proteomes" id="UP001201262">
    <property type="component" value="Unassembled WGS sequence"/>
</dbReference>